<evidence type="ECO:0000256" key="3">
    <source>
        <dbReference type="ARBA" id="ARBA00022729"/>
    </source>
</evidence>
<dbReference type="Gene3D" id="3.40.190.10">
    <property type="entry name" value="Periplasmic binding protein-like II"/>
    <property type="match status" value="2"/>
</dbReference>
<dbReference type="GO" id="GO:0055052">
    <property type="term" value="C:ATP-binding cassette (ABC) transporter complex, substrate-binding subunit-containing"/>
    <property type="evidence" value="ECO:0007669"/>
    <property type="project" value="TreeGrafter"/>
</dbReference>
<keyword evidence="2" id="KW-0813">Transport</keyword>
<feature type="chain" id="PRO_5038769647" evidence="4">
    <location>
        <begin position="23"/>
        <end position="421"/>
    </location>
</feature>
<organism evidence="5 6">
    <name type="scientific">Bifidobacterium pseudolongum PV8-2</name>
    <dbReference type="NCBI Taxonomy" id="1447715"/>
    <lineage>
        <taxon>Bacteria</taxon>
        <taxon>Bacillati</taxon>
        <taxon>Actinomycetota</taxon>
        <taxon>Actinomycetes</taxon>
        <taxon>Bifidobacteriales</taxon>
        <taxon>Bifidobacteriaceae</taxon>
        <taxon>Bifidobacterium</taxon>
    </lineage>
</organism>
<evidence type="ECO:0000256" key="4">
    <source>
        <dbReference type="SAM" id="SignalP"/>
    </source>
</evidence>
<dbReference type="KEGG" id="bpsp:AH67_08370"/>
<dbReference type="OrthoDB" id="9764072at2"/>
<evidence type="ECO:0000256" key="2">
    <source>
        <dbReference type="ARBA" id="ARBA00022448"/>
    </source>
</evidence>
<name>A0A0A7ICF4_9BIFI</name>
<evidence type="ECO:0000313" key="6">
    <source>
        <dbReference type="Proteomes" id="UP000030636"/>
    </source>
</evidence>
<comment type="similarity">
    <text evidence="1">Belongs to the bacterial solute-binding protein 1 family.</text>
</comment>
<accession>A0A0A7ICF4</accession>
<dbReference type="GO" id="GO:0015768">
    <property type="term" value="P:maltose transport"/>
    <property type="evidence" value="ECO:0007669"/>
    <property type="project" value="TreeGrafter"/>
</dbReference>
<dbReference type="RefSeq" id="WP_022858416.1">
    <property type="nucleotide sequence ID" value="NZ_CP007457.1"/>
</dbReference>
<dbReference type="Proteomes" id="UP000030636">
    <property type="component" value="Chromosome"/>
</dbReference>
<dbReference type="InterPro" id="IPR006059">
    <property type="entry name" value="SBP"/>
</dbReference>
<dbReference type="PANTHER" id="PTHR30061">
    <property type="entry name" value="MALTOSE-BINDING PERIPLASMIC PROTEIN"/>
    <property type="match status" value="1"/>
</dbReference>
<dbReference type="GO" id="GO:1901982">
    <property type="term" value="F:maltose binding"/>
    <property type="evidence" value="ECO:0007669"/>
    <property type="project" value="TreeGrafter"/>
</dbReference>
<dbReference type="Pfam" id="PF13416">
    <property type="entry name" value="SBP_bac_8"/>
    <property type="match status" value="1"/>
</dbReference>
<dbReference type="HOGENOM" id="CLU_031285_17_3_11"/>
<dbReference type="EMBL" id="CP007457">
    <property type="protein sequence ID" value="AIZ16910.1"/>
    <property type="molecule type" value="Genomic_DNA"/>
</dbReference>
<dbReference type="PANTHER" id="PTHR30061:SF50">
    <property type="entry name" value="MALTOSE_MALTODEXTRIN-BINDING PERIPLASMIC PROTEIN"/>
    <property type="match status" value="1"/>
</dbReference>
<sequence length="421" mass="44988">MMINWKKAVGITAAAAMLIPMAACGGNDNNSNGGASSSAPAETQSVNLSVWSPQEDADWLKDMEAAFEKAHPEYKVTWKNSVVSEGDAAKTVQTDPSAAADVFMFANDQLGTLQEANAIAPVNDTVAAQVKEQNDQTIVDSVTGTDGKIYGVPYTGNTYFMFYNKSKFTEDDVKSLDTMLSKGKVSYQLQNSWYIPAFYLGAGMTMFGENGNDAKAGIKFENADAVSKYLVDLVANPNFTNDDGTAGLSNLTSGAVDAYFSGSWDAAKVKEGLGDNYGAAAMPTFKADGKDYQMKSLAGSKAVAFNPNAKSPEAASAFAAFLGSTEAQKKHWEMRQIIPTDKTLTDLEGMKEDPAVAAQQKTLAETSVVQPTIAAMNAWWTPAETFGKSLVSKETNADNYKEKTQAFIDSVEKDVAAQSAE</sequence>
<protein>
    <submittedName>
        <fullName evidence="5">ABC transporter substrate-binding protein</fullName>
    </submittedName>
</protein>
<feature type="signal peptide" evidence="4">
    <location>
        <begin position="1"/>
        <end position="22"/>
    </location>
</feature>
<keyword evidence="3 4" id="KW-0732">Signal</keyword>
<keyword evidence="6" id="KW-1185">Reference proteome</keyword>
<reference evidence="5 6" key="1">
    <citation type="journal article" date="2015" name="Genome Announc.">
        <title>Bifidobacterium pseudolongum Strain PV8-2, Isolated from a Stool Sample of an Anemic Kenyan Infant.</title>
        <authorList>
            <person name="Vazquez-Gutierrez P."/>
            <person name="Lacroix C."/>
            <person name="Chassard C."/>
            <person name="Klumpp J."/>
            <person name="Stevens M.J."/>
            <person name="Jans C."/>
        </authorList>
    </citation>
    <scope>NUCLEOTIDE SEQUENCE [LARGE SCALE GENOMIC DNA]</scope>
    <source>
        <strain evidence="5 6">PV8-2</strain>
    </source>
</reference>
<evidence type="ECO:0000256" key="1">
    <source>
        <dbReference type="ARBA" id="ARBA00008520"/>
    </source>
</evidence>
<dbReference type="AlphaFoldDB" id="A0A0A7ICF4"/>
<proteinExistence type="inferred from homology"/>
<dbReference type="GO" id="GO:0042956">
    <property type="term" value="P:maltodextrin transmembrane transport"/>
    <property type="evidence" value="ECO:0007669"/>
    <property type="project" value="TreeGrafter"/>
</dbReference>
<dbReference type="STRING" id="1447715.AH67_08370"/>
<evidence type="ECO:0000313" key="5">
    <source>
        <dbReference type="EMBL" id="AIZ16910.1"/>
    </source>
</evidence>
<gene>
    <name evidence="5" type="ORF">AH67_08370</name>
</gene>
<dbReference type="SUPFAM" id="SSF53850">
    <property type="entry name" value="Periplasmic binding protein-like II"/>
    <property type="match status" value="1"/>
</dbReference>